<organism evidence="1 2">
    <name type="scientific">Arachnia propionica</name>
    <dbReference type="NCBI Taxonomy" id="1750"/>
    <lineage>
        <taxon>Bacteria</taxon>
        <taxon>Bacillati</taxon>
        <taxon>Actinomycetota</taxon>
        <taxon>Actinomycetes</taxon>
        <taxon>Propionibacteriales</taxon>
        <taxon>Propionibacteriaceae</taxon>
        <taxon>Arachnia</taxon>
    </lineage>
</organism>
<dbReference type="GO" id="GO:0003824">
    <property type="term" value="F:catalytic activity"/>
    <property type="evidence" value="ECO:0007669"/>
    <property type="project" value="InterPro"/>
</dbReference>
<dbReference type="OrthoDB" id="3732621at2"/>
<reference evidence="1 2" key="1">
    <citation type="submission" date="2018-11" db="EMBL/GenBank/DDBJ databases">
        <title>Genomes From Bacteria Associated with the Canine Oral Cavity: a Test Case for Automated Genome-Based Taxonomic Assignment.</title>
        <authorList>
            <person name="Coil D.A."/>
            <person name="Jospin G."/>
            <person name="Darling A.E."/>
            <person name="Wallis C."/>
            <person name="Davis I.J."/>
            <person name="Harris S."/>
            <person name="Eisen J.A."/>
            <person name="Holcombe L.J."/>
            <person name="O'Flynn C."/>
        </authorList>
    </citation>
    <scope>NUCLEOTIDE SEQUENCE [LARGE SCALE GENOMIC DNA]</scope>
    <source>
        <strain evidence="1 2">OH2822_COT-296</strain>
    </source>
</reference>
<name>A0A3P1WXH1_9ACTN</name>
<comment type="caution">
    <text evidence="1">The sequence shown here is derived from an EMBL/GenBank/DDBJ whole genome shotgun (WGS) entry which is preliminary data.</text>
</comment>
<evidence type="ECO:0000313" key="2">
    <source>
        <dbReference type="Proteomes" id="UP000280935"/>
    </source>
</evidence>
<dbReference type="RefSeq" id="WP_125226434.1">
    <property type="nucleotide sequence ID" value="NZ_RQYT01000001.1"/>
</dbReference>
<dbReference type="EMBL" id="RQYT01000001">
    <property type="protein sequence ID" value="RRD51332.1"/>
    <property type="molecule type" value="Genomic_DNA"/>
</dbReference>
<protein>
    <submittedName>
        <fullName evidence="1">Microcompartment protein PduM</fullName>
    </submittedName>
</protein>
<dbReference type="AlphaFoldDB" id="A0A3P1WXH1"/>
<gene>
    <name evidence="1" type="primary">pduM</name>
    <name evidence="1" type="ORF">EII35_00130</name>
</gene>
<dbReference type="SUPFAM" id="SSF52507">
    <property type="entry name" value="Homo-oligomeric flavin-containing Cys decarboxylases, HFCD"/>
    <property type="match status" value="1"/>
</dbReference>
<dbReference type="Proteomes" id="UP000280935">
    <property type="component" value="Unassembled WGS sequence"/>
</dbReference>
<dbReference type="Gene3D" id="3.40.50.1950">
    <property type="entry name" value="Flavin prenyltransferase-like"/>
    <property type="match status" value="1"/>
</dbReference>
<evidence type="ECO:0000313" key="1">
    <source>
        <dbReference type="EMBL" id="RRD51332.1"/>
    </source>
</evidence>
<accession>A0A3P1WXH1</accession>
<dbReference type="InterPro" id="IPR036551">
    <property type="entry name" value="Flavin_trans-like"/>
</dbReference>
<sequence>MNTASADRPNVLVLFTGALLGFEDSVASLRRLVSDGWVLDWRQTPAASRILDQGAIESIGMTPAGPELVRNHEVLLIPTMTVNVAAKVAHGIGDCLASNLMAEFIMTNKTIVASVAGSCPDAPEKRGWFPTMPEGYAEMLRGNLARLRAFGVHLATPGRLDAAMLRALDTTAQPHGAAVVDHHAQLVTATTVAGLPDGATVRLEPGTVVTPLAREAARSRGIVLTHREEN</sequence>
<proteinExistence type="predicted"/>